<keyword evidence="3" id="KW-0813">Transport</keyword>
<dbReference type="SMART" id="SM00100">
    <property type="entry name" value="cNMP"/>
    <property type="match status" value="1"/>
</dbReference>
<feature type="transmembrane region" description="Helical" evidence="11">
    <location>
        <begin position="1312"/>
        <end position="1333"/>
    </location>
</feature>
<dbReference type="EMBL" id="BFEA01000031">
    <property type="protein sequence ID" value="GBG62662.1"/>
    <property type="molecule type" value="Genomic_DNA"/>
</dbReference>
<evidence type="ECO:0000256" key="3">
    <source>
        <dbReference type="ARBA" id="ARBA00022448"/>
    </source>
</evidence>
<dbReference type="GO" id="GO:0005216">
    <property type="term" value="F:monoatomic ion channel activity"/>
    <property type="evidence" value="ECO:0007669"/>
    <property type="project" value="InterPro"/>
</dbReference>
<dbReference type="SUPFAM" id="SSF81324">
    <property type="entry name" value="Voltage-gated potassium channels"/>
    <property type="match status" value="2"/>
</dbReference>
<dbReference type="Gene3D" id="1.10.287.70">
    <property type="match status" value="2"/>
</dbReference>
<keyword evidence="8" id="KW-1071">Ligand-gated ion channel</keyword>
<keyword evidence="9" id="KW-0407">Ion channel</keyword>
<feature type="transmembrane region" description="Helical" evidence="11">
    <location>
        <begin position="590"/>
        <end position="609"/>
    </location>
</feature>
<feature type="compositionally biased region" description="Acidic residues" evidence="10">
    <location>
        <begin position="183"/>
        <end position="237"/>
    </location>
</feature>
<evidence type="ECO:0000259" key="12">
    <source>
        <dbReference type="PROSITE" id="PS50042"/>
    </source>
</evidence>
<evidence type="ECO:0000256" key="1">
    <source>
        <dbReference type="ARBA" id="ARBA00004141"/>
    </source>
</evidence>
<dbReference type="Gene3D" id="1.10.287.630">
    <property type="entry name" value="Helix hairpin bin"/>
    <property type="match status" value="1"/>
</dbReference>
<reference evidence="13 14" key="1">
    <citation type="journal article" date="2018" name="Cell">
        <title>The Chara Genome: Secondary Complexity and Implications for Plant Terrestrialization.</title>
        <authorList>
            <person name="Nishiyama T."/>
            <person name="Sakayama H."/>
            <person name="Vries J.D."/>
            <person name="Buschmann H."/>
            <person name="Saint-Marcoux D."/>
            <person name="Ullrich K.K."/>
            <person name="Haas F.B."/>
            <person name="Vanderstraeten L."/>
            <person name="Becker D."/>
            <person name="Lang D."/>
            <person name="Vosolsobe S."/>
            <person name="Rombauts S."/>
            <person name="Wilhelmsson P.K.I."/>
            <person name="Janitza P."/>
            <person name="Kern R."/>
            <person name="Heyl A."/>
            <person name="Rumpler F."/>
            <person name="Villalobos L.I.A.C."/>
            <person name="Clay J.M."/>
            <person name="Skokan R."/>
            <person name="Toyoda A."/>
            <person name="Suzuki Y."/>
            <person name="Kagoshima H."/>
            <person name="Schijlen E."/>
            <person name="Tajeshwar N."/>
            <person name="Catarino B."/>
            <person name="Hetherington A.J."/>
            <person name="Saltykova A."/>
            <person name="Bonnot C."/>
            <person name="Breuninger H."/>
            <person name="Symeonidi A."/>
            <person name="Radhakrishnan G.V."/>
            <person name="Van Nieuwerburgh F."/>
            <person name="Deforce D."/>
            <person name="Chang C."/>
            <person name="Karol K.G."/>
            <person name="Hedrich R."/>
            <person name="Ulvskov P."/>
            <person name="Glockner G."/>
            <person name="Delwiche C.F."/>
            <person name="Petrasek J."/>
            <person name="Van de Peer Y."/>
            <person name="Friml J."/>
            <person name="Beilby M."/>
            <person name="Dolan L."/>
            <person name="Kohara Y."/>
            <person name="Sugano S."/>
            <person name="Fujiyama A."/>
            <person name="Delaux P.-M."/>
            <person name="Quint M."/>
            <person name="TheiBen G."/>
            <person name="Hagemann M."/>
            <person name="Harholt J."/>
            <person name="Dunand C."/>
            <person name="Zachgo S."/>
            <person name="Langdale J."/>
            <person name="Maumus F."/>
            <person name="Straeten D.V.D."/>
            <person name="Gould S.B."/>
            <person name="Rensing S.A."/>
        </authorList>
    </citation>
    <scope>NUCLEOTIDE SEQUENCE [LARGE SCALE GENOMIC DNA]</scope>
    <source>
        <strain evidence="13 14">S276</strain>
    </source>
</reference>
<dbReference type="STRING" id="69332.A0A388JY37"/>
<keyword evidence="14" id="KW-1185">Reference proteome</keyword>
<dbReference type="PANTHER" id="PTHR45651:SF12">
    <property type="entry name" value="CYCLIC NUCLEOTIDE-GATED ION CHANNEL 15-RELATED"/>
    <property type="match status" value="1"/>
</dbReference>
<dbReference type="InterPro" id="IPR005821">
    <property type="entry name" value="Ion_trans_dom"/>
</dbReference>
<evidence type="ECO:0000256" key="8">
    <source>
        <dbReference type="ARBA" id="ARBA00023286"/>
    </source>
</evidence>
<feature type="region of interest" description="Disordered" evidence="10">
    <location>
        <begin position="183"/>
        <end position="239"/>
    </location>
</feature>
<dbReference type="InterPro" id="IPR018490">
    <property type="entry name" value="cNMP-bd_dom_sf"/>
</dbReference>
<keyword evidence="6" id="KW-0406">Ion transport</keyword>
<name>A0A388JY37_CHABU</name>
<sequence>MGALRMVSWSAPVDGGQSSNDEGSDDDDDLVVTRLVRQRIHYPSPRTIARTMHLTTRNAHMMIMGEPLAWRTEVEGDLLSFLFGSVRPGCRRLLTQELTVPIAQLADDLDISIVSQVDLRLVPHVTSRTLSPYLQWSACVEGFPSRIPPSRLDYLDPRDIVDPAFYRPPYADELEEIICEELAEESSEEEEENPSEDEGEPAQQQEGEEDELLQTENEEEEEEEDSEQGSGDDNDEEHADKDPQLEIASVADLPISNDPTLDPKPPQPGDGDVAQMAGPSTSQMRCSRAEECGIEPYSMRAAGAAATGVQRRKRPPAVTTWLAGPGARPCFLWALFAGLCMALMRTERGRGGRPPPAMWSQYQQFTAITFLSGNRLLLVSRLLLLESKPTPAVMDWRSSDLTGVVGRSFSAMAVNSKSCLGGGTSAVEVDDGSGMGGTKRKKSMSGTDPWDSNCHAYCRLKPAGQSGGAKFQSRFDDEDEKGIFRIRDPSSKVVQRWTRGFICLALVSVYLDPFFYLLPAVNLDLVCIYTQEWFAWSLTAARTILDCGYFFHMLFQFRIAYVKPCSRVFGRGELVTDRWAVAMHYLKGSFIIDLLAVLPLPQIVLWFVIPRVLGNPANRLKNILRILVLFQYIPRLYCIVHLAGKLRSSSGTVFEHTWAGIGVNLLALLLASHIAGASWYMLSVERMDTCWRQHCKLPACNVKNLDCLQQTRSAGIELTVAKDSCHAGSDEFNFGIYEEAIETIMHGLLLEKYVYSLWWGLRNVSSVGSNLVTSAYIGEILFCITISVIGLMIFTLLVANMQTYWMSLTTRLEEMRTSRRDTEYWMRHRRLPKDLRERVRRYESFKWAATRGVNEGLLLEKLPWDLRRDIKRHLAIDLIRKVPLFEKMDSNLQDAICLCLQQAMFVEGTVLIREDDPVQSMVFVIKGRMESSTTNGGRTGFLNTRQLRAGDFCGEELLTWALEPKSQHDSLPKSSRRVVILDEVEAFSLSADDLKYVASQFRRLHSKEIQHTLRCYSQQWQMWAACTIQAAWRRKKKREQKHREALREAKRAAGILLDPEDDSGSMALPMNVARVARGLTLTSSSATLMYDSAAQSRGNSRTSRSLEGINEEEPIITDPDTVNPKGTRLRRGRRKGFDKFDLNSMRLAAWLQISVDFVARGGNVLEIWTRSGKEVCDIDNIKFYVRLTKQVGELGNSKPCRRGGTSTVGADDGMEMVGAKGKKSTSGTDARDSSGHGYLQLKLTGQTGLARCCSSRFDNEEEKGIFRMRDPSSKVVQRWTRGFICLALVSVYLDPFFYLLPAVNLGAVCIYTQMWFALSLTAARTILDCAYFFHMLFQFRIAYVKPCSRVFGRGELVTDRWAVAIHYLKGSFIIDLLAVLPVPQIVLWFVIPRVVGNPANKLKNILRIMVLFQYIPRLYCIVHLAGKLRSSSGAVFEHAWAGIGVNLLVLLLVSHIAGAAWYMLSVERVDTCWRQHCKPPECNVKNLDCLQQAKDAYAELKVARDSCQPGSEDLSFNFGIYEEAIGTIMHGALLEKYIYSLWWGVRNVRYEAAMITSSSRNVLFALTHIGTILNQVLSASSFSSPEKLIGTRHGVVVLNRVAVETAIFDAETESFIRSASKEDGCTPRGVAGFNETQSQELLKLTLEFGGLGDRESLGCPVVNTIVRHKLNGVLDVRHRWDAGVRERRWENVVALSDEVTNCGLQVSRISCEFLSVSVRVRRRGGLDGRRRDGSRDRSHGDRRRIWLQRDELGVGTGWIIVQVIRHVHHKEGDVVLLDEVGELPRRGDSDRGRWCGHGRLRGRRIGAWCRGGTYERYAIRLRHFVLRTRVFVAQSASVVRNRRDHGVPRMKSYPVFITSKCAEERWRRDAGERSIGSRVRKKGRSVTV</sequence>
<feature type="transmembrane region" description="Helical" evidence="11">
    <location>
        <begin position="658"/>
        <end position="682"/>
    </location>
</feature>
<organism evidence="13 14">
    <name type="scientific">Chara braunii</name>
    <name type="common">Braun's stonewort</name>
    <dbReference type="NCBI Taxonomy" id="69332"/>
    <lineage>
        <taxon>Eukaryota</taxon>
        <taxon>Viridiplantae</taxon>
        <taxon>Streptophyta</taxon>
        <taxon>Charophyceae</taxon>
        <taxon>Charales</taxon>
        <taxon>Characeae</taxon>
        <taxon>Chara</taxon>
    </lineage>
</organism>
<dbReference type="Gene3D" id="2.60.120.10">
    <property type="entry name" value="Jelly Rolls"/>
    <property type="match status" value="1"/>
</dbReference>
<accession>A0A388JY37</accession>
<comment type="subcellular location">
    <subcellularLocation>
        <location evidence="1">Membrane</location>
        <topology evidence="1">Multi-pass membrane protein</topology>
    </subcellularLocation>
</comment>
<dbReference type="InterPro" id="IPR014710">
    <property type="entry name" value="RmlC-like_jellyroll"/>
</dbReference>
<feature type="region of interest" description="Disordered" evidence="10">
    <location>
        <begin position="254"/>
        <end position="283"/>
    </location>
</feature>
<evidence type="ECO:0000256" key="6">
    <source>
        <dbReference type="ARBA" id="ARBA00023065"/>
    </source>
</evidence>
<evidence type="ECO:0000256" key="9">
    <source>
        <dbReference type="ARBA" id="ARBA00023303"/>
    </source>
</evidence>
<keyword evidence="5 11" id="KW-1133">Transmembrane helix</keyword>
<evidence type="ECO:0000256" key="10">
    <source>
        <dbReference type="SAM" id="MobiDB-lite"/>
    </source>
</evidence>
<evidence type="ECO:0000256" key="2">
    <source>
        <dbReference type="ARBA" id="ARBA00010486"/>
    </source>
</evidence>
<comment type="caution">
    <text evidence="13">The sequence shown here is derived from an EMBL/GenBank/DDBJ whole genome shotgun (WGS) entry which is preliminary data.</text>
</comment>
<dbReference type="CDD" id="cd00038">
    <property type="entry name" value="CAP_ED"/>
    <property type="match status" value="1"/>
</dbReference>
<dbReference type="Pfam" id="PF00520">
    <property type="entry name" value="Ion_trans"/>
    <property type="match status" value="2"/>
</dbReference>
<dbReference type="OrthoDB" id="421226at2759"/>
<proteinExistence type="inferred from homology"/>
<evidence type="ECO:0000313" key="13">
    <source>
        <dbReference type="EMBL" id="GBG62662.1"/>
    </source>
</evidence>
<evidence type="ECO:0000313" key="14">
    <source>
        <dbReference type="Proteomes" id="UP000265515"/>
    </source>
</evidence>
<comment type="similarity">
    <text evidence="2">Belongs to the cyclic nucleotide-gated cation channel (TC 1.A.1.5) family.</text>
</comment>
<feature type="transmembrane region" description="Helical" evidence="11">
    <location>
        <begin position="533"/>
        <end position="555"/>
    </location>
</feature>
<evidence type="ECO:0000256" key="11">
    <source>
        <dbReference type="SAM" id="Phobius"/>
    </source>
</evidence>
<feature type="transmembrane region" description="Helical" evidence="11">
    <location>
        <begin position="1411"/>
        <end position="1428"/>
    </location>
</feature>
<dbReference type="PROSITE" id="PS50042">
    <property type="entry name" value="CNMP_BINDING_3"/>
    <property type="match status" value="1"/>
</dbReference>
<evidence type="ECO:0000256" key="5">
    <source>
        <dbReference type="ARBA" id="ARBA00022989"/>
    </source>
</evidence>
<dbReference type="Proteomes" id="UP000265515">
    <property type="component" value="Unassembled WGS sequence"/>
</dbReference>
<dbReference type="GO" id="GO:0016020">
    <property type="term" value="C:membrane"/>
    <property type="evidence" value="ECO:0007669"/>
    <property type="project" value="UniProtKB-SubCell"/>
</dbReference>
<feature type="transmembrane region" description="Helical" evidence="11">
    <location>
        <begin position="321"/>
        <end position="344"/>
    </location>
</feature>
<feature type="region of interest" description="Disordered" evidence="10">
    <location>
        <begin position="1"/>
        <end position="27"/>
    </location>
</feature>
<protein>
    <recommendedName>
        <fullName evidence="12">Cyclic nucleotide-binding domain-containing protein</fullName>
    </recommendedName>
</protein>
<feature type="transmembrane region" description="Helical" evidence="11">
    <location>
        <begin position="501"/>
        <end position="521"/>
    </location>
</feature>
<dbReference type="SUPFAM" id="SSF51206">
    <property type="entry name" value="cAMP-binding domain-like"/>
    <property type="match status" value="1"/>
</dbReference>
<dbReference type="InterPro" id="IPR000595">
    <property type="entry name" value="cNMP-bd_dom"/>
</dbReference>
<dbReference type="PANTHER" id="PTHR45651">
    <property type="entry name" value="CYCLIC NUCLEOTIDE-GATED ION CHANNEL 15-RELATED-RELATED"/>
    <property type="match status" value="1"/>
</dbReference>
<feature type="domain" description="Cyclic nucleotide-binding" evidence="12">
    <location>
        <begin position="884"/>
        <end position="966"/>
    </location>
</feature>
<evidence type="ECO:0000256" key="4">
    <source>
        <dbReference type="ARBA" id="ARBA00022692"/>
    </source>
</evidence>
<feature type="transmembrane region" description="Helical" evidence="11">
    <location>
        <begin position="1372"/>
        <end position="1391"/>
    </location>
</feature>
<feature type="transmembrane region" description="Helical" evidence="11">
    <location>
        <begin position="1440"/>
        <end position="1464"/>
    </location>
</feature>
<keyword evidence="7 11" id="KW-0472">Membrane</keyword>
<keyword evidence="4 11" id="KW-0812">Transmembrane</keyword>
<feature type="transmembrane region" description="Helical" evidence="11">
    <location>
        <begin position="775"/>
        <end position="799"/>
    </location>
</feature>
<feature type="transmembrane region" description="Helical" evidence="11">
    <location>
        <begin position="1279"/>
        <end position="1300"/>
    </location>
</feature>
<feature type="region of interest" description="Disordered" evidence="10">
    <location>
        <begin position="1198"/>
        <end position="1234"/>
    </location>
</feature>
<evidence type="ECO:0000256" key="7">
    <source>
        <dbReference type="ARBA" id="ARBA00023136"/>
    </source>
</evidence>
<gene>
    <name evidence="13" type="primary">CNGC15</name>
    <name evidence="13" type="ORF">CBR_g31681</name>
</gene>
<dbReference type="Gramene" id="GBG62662">
    <property type="protein sequence ID" value="GBG62662"/>
    <property type="gene ID" value="CBR_g31681"/>
</dbReference>